<evidence type="ECO:0000313" key="2">
    <source>
        <dbReference type="EMBL" id="EKF84907.1"/>
    </source>
</evidence>
<evidence type="ECO:0008006" key="4">
    <source>
        <dbReference type="Google" id="ProtNLM"/>
    </source>
</evidence>
<feature type="transmembrane region" description="Helical" evidence="1">
    <location>
        <begin position="198"/>
        <end position="217"/>
    </location>
</feature>
<feature type="transmembrane region" description="Helical" evidence="1">
    <location>
        <begin position="42"/>
        <end position="60"/>
    </location>
</feature>
<feature type="transmembrane region" description="Helical" evidence="1">
    <location>
        <begin position="469"/>
        <end position="489"/>
    </location>
</feature>
<feature type="transmembrane region" description="Helical" evidence="1">
    <location>
        <begin position="105"/>
        <end position="123"/>
    </location>
</feature>
<keyword evidence="1" id="KW-1133">Transmembrane helix</keyword>
<feature type="transmembrane region" description="Helical" evidence="1">
    <location>
        <begin position="72"/>
        <end position="93"/>
    </location>
</feature>
<feature type="transmembrane region" description="Helical" evidence="1">
    <location>
        <begin position="530"/>
        <end position="549"/>
    </location>
</feature>
<feature type="transmembrane region" description="Helical" evidence="1">
    <location>
        <begin position="501"/>
        <end position="524"/>
    </location>
</feature>
<reference evidence="2 3" key="1">
    <citation type="journal article" date="2012" name="J. Bacteriol.">
        <title>Draft genome sequence of Methanobacterium formicicum DSM 3637, an archaebacterium isolated from the methane producer amoeba Pelomyxa palustris.</title>
        <authorList>
            <person name="Gutierrez G."/>
        </authorList>
    </citation>
    <scope>NUCLEOTIDE SEQUENCE [LARGE SCALE GENOMIC DNA]</scope>
    <source>
        <strain evidence="3">DSM 3637 / PP1</strain>
    </source>
</reference>
<feature type="transmembrane region" description="Helical" evidence="1">
    <location>
        <begin position="561"/>
        <end position="579"/>
    </location>
</feature>
<feature type="transmembrane region" description="Helical" evidence="1">
    <location>
        <begin position="12"/>
        <end position="36"/>
    </location>
</feature>
<dbReference type="PATRIC" id="fig|1204725.3.peg.2198"/>
<feature type="transmembrane region" description="Helical" evidence="1">
    <location>
        <begin position="329"/>
        <end position="346"/>
    </location>
</feature>
<dbReference type="InterPro" id="IPR018701">
    <property type="entry name" value="DUF2206_membrane"/>
</dbReference>
<feature type="transmembrane region" description="Helical" evidence="1">
    <location>
        <begin position="403"/>
        <end position="421"/>
    </location>
</feature>
<feature type="transmembrane region" description="Helical" evidence="1">
    <location>
        <begin position="275"/>
        <end position="295"/>
    </location>
</feature>
<dbReference type="EMBL" id="AMPO01000011">
    <property type="protein sequence ID" value="EKF84907.1"/>
    <property type="molecule type" value="Genomic_DNA"/>
</dbReference>
<gene>
    <name evidence="2" type="ORF">A994_10937</name>
</gene>
<dbReference type="AlphaFoldDB" id="K2R139"/>
<dbReference type="Pfam" id="PF09971">
    <property type="entry name" value="DUF2206"/>
    <property type="match status" value="1"/>
</dbReference>
<keyword evidence="3" id="KW-1185">Reference proteome</keyword>
<accession>K2R139</accession>
<keyword evidence="1" id="KW-0472">Membrane</keyword>
<comment type="caution">
    <text evidence="2">The sequence shown here is derived from an EMBL/GenBank/DDBJ whole genome shotgun (WGS) entry which is preliminary data.</text>
</comment>
<dbReference type="RefSeq" id="WP_004031661.1">
    <property type="nucleotide sequence ID" value="NZ_AMPO01000011.1"/>
</dbReference>
<organism evidence="2 3">
    <name type="scientific">Methanobacterium formicicum (strain DSM 3637 / PP1)</name>
    <dbReference type="NCBI Taxonomy" id="1204725"/>
    <lineage>
        <taxon>Archaea</taxon>
        <taxon>Methanobacteriati</taxon>
        <taxon>Methanobacteriota</taxon>
        <taxon>Methanomada group</taxon>
        <taxon>Methanobacteria</taxon>
        <taxon>Methanobacteriales</taxon>
        <taxon>Methanobacteriaceae</taxon>
        <taxon>Methanobacterium</taxon>
    </lineage>
</organism>
<feature type="transmembrane region" description="Helical" evidence="1">
    <location>
        <begin position="144"/>
        <end position="165"/>
    </location>
</feature>
<protein>
    <recommendedName>
        <fullName evidence="4">DUF2206 domain-containing protein</fullName>
    </recommendedName>
</protein>
<feature type="transmembrane region" description="Helical" evidence="1">
    <location>
        <begin position="171"/>
        <end position="191"/>
    </location>
</feature>
<keyword evidence="1" id="KW-0812">Transmembrane</keyword>
<sequence>MIKSTLNRIKNFNRFEWVLSVLILLIVTDLIILLDIGLLKQTLPFIFFTVVPGLLLVNALKMHKMDFLKKIVLSVGLSISLLIFTGFVLNLLYPYLSKPLAMEPLLLALNLEVIIFTLLDYHRSGQSFSMERIFNFQLNYPGKLVSPLLFPLLFPVLAIMGTYLMNNYLNNIILMVLLLSIPLYLVVIFYFKDRLNPLTFPLSLWLIGMGILLMHGLTSSHIMGRDVHAEYYCFQLTLSNLHWDINTYYNPYNACLDITILPTMYQVLTGMAGEYIFKLYFSLIGSFIPLVLYLVSRKYFKTEYAFFAGLLFVFQLFFINLTGAVRQEIAILFFFLAVMILFDSYLEKMVQRKFLFLIFIFSLIMSHYTTSYVALGLTVPILLLPFVKGVIKERKLNFKNFDLILLYLLFLAVWFMIYAKVQFNAAGDVVAATAGIAGGASGGAGGGRDALVLSVLGIGLKSLPNTISAIVNDAVFLMMGIGLFAIFRDHKKWRKILDDEFIVGILLSITLLAMFVILPGVSFFYGADRLFFQLLIFTAPLFIIGVIKFSNIIKKPQWKPAIFLVLLISMFMVGTHLQYHLTGTPYSAEYDSTGSIRGENFIFDQEVIAAQWLNQYSDPNQKIYADSIGGSRLMLGNISIYRPSGINFETNKTLPGYIFLGYVGTRQGNVYETLDVIGDWSSFNYLFQDKSRIYDNYYAEVYQ</sequence>
<name>K2R139_METFP</name>
<evidence type="ECO:0000256" key="1">
    <source>
        <dbReference type="SAM" id="Phobius"/>
    </source>
</evidence>
<proteinExistence type="predicted"/>
<feature type="transmembrane region" description="Helical" evidence="1">
    <location>
        <begin position="304"/>
        <end position="323"/>
    </location>
</feature>
<evidence type="ECO:0000313" key="3">
    <source>
        <dbReference type="Proteomes" id="UP000007360"/>
    </source>
</evidence>
<dbReference type="Proteomes" id="UP000007360">
    <property type="component" value="Unassembled WGS sequence"/>
</dbReference>
<dbReference type="OrthoDB" id="71189at2157"/>